<reference evidence="9 10" key="1">
    <citation type="submission" date="2017-09" db="EMBL/GenBank/DDBJ databases">
        <title>Reassesment of A. cryaerophilus.</title>
        <authorList>
            <person name="Perez-Cataluna A."/>
            <person name="Collado L."/>
            <person name="Salgado O."/>
            <person name="Lefinanco V."/>
            <person name="Figueras M.J."/>
        </authorList>
    </citation>
    <scope>NUCLEOTIDE SEQUENCE [LARGE SCALE GENOMIC DNA]</scope>
    <source>
        <strain evidence="9 10">LMG 10210</strain>
    </source>
</reference>
<dbReference type="Proteomes" id="UP000238281">
    <property type="component" value="Unassembled WGS sequence"/>
</dbReference>
<dbReference type="GO" id="GO:0046872">
    <property type="term" value="F:metal ion binding"/>
    <property type="evidence" value="ECO:0007669"/>
    <property type="project" value="UniProtKB-KW"/>
</dbReference>
<keyword evidence="4" id="KW-0479">Metal-binding</keyword>
<dbReference type="SUPFAM" id="SSF88723">
    <property type="entry name" value="PIN domain-like"/>
    <property type="match status" value="1"/>
</dbReference>
<evidence type="ECO:0000313" key="10">
    <source>
        <dbReference type="Proteomes" id="UP000238281"/>
    </source>
</evidence>
<proteinExistence type="inferred from homology"/>
<dbReference type="InterPro" id="IPR050556">
    <property type="entry name" value="Type_II_TA_system_RNase"/>
</dbReference>
<keyword evidence="3" id="KW-0540">Nuclease</keyword>
<dbReference type="AlphaFoldDB" id="A0A2S9T6K7"/>
<evidence type="ECO:0000256" key="4">
    <source>
        <dbReference type="ARBA" id="ARBA00022723"/>
    </source>
</evidence>
<dbReference type="RefSeq" id="WP_105915377.1">
    <property type="nucleotide sequence ID" value="NZ_NXGE01000003.1"/>
</dbReference>
<dbReference type="GO" id="GO:0004518">
    <property type="term" value="F:nuclease activity"/>
    <property type="evidence" value="ECO:0007669"/>
    <property type="project" value="UniProtKB-KW"/>
</dbReference>
<evidence type="ECO:0000256" key="5">
    <source>
        <dbReference type="ARBA" id="ARBA00022801"/>
    </source>
</evidence>
<dbReference type="InterPro" id="IPR029060">
    <property type="entry name" value="PIN-like_dom_sf"/>
</dbReference>
<dbReference type="InterPro" id="IPR002716">
    <property type="entry name" value="PIN_dom"/>
</dbReference>
<dbReference type="PANTHER" id="PTHR33653:SF1">
    <property type="entry name" value="RIBONUCLEASE VAPC2"/>
    <property type="match status" value="1"/>
</dbReference>
<keyword evidence="2" id="KW-1277">Toxin-antitoxin system</keyword>
<accession>A0A2S9T6K7</accession>
<evidence type="ECO:0000256" key="6">
    <source>
        <dbReference type="ARBA" id="ARBA00022842"/>
    </source>
</evidence>
<comment type="caution">
    <text evidence="9">The sequence shown here is derived from an EMBL/GenBank/DDBJ whole genome shotgun (WGS) entry which is preliminary data.</text>
</comment>
<evidence type="ECO:0000313" key="9">
    <source>
        <dbReference type="EMBL" id="PRM94472.1"/>
    </source>
</evidence>
<dbReference type="CDD" id="cd18741">
    <property type="entry name" value="PIN_VapC4-5_FitB-like"/>
    <property type="match status" value="1"/>
</dbReference>
<protein>
    <submittedName>
        <fullName evidence="9">VapC toxin family PIN domain ribonuclease</fullName>
    </submittedName>
</protein>
<keyword evidence="6" id="KW-0460">Magnesium</keyword>
<sequence>MIYDYILDTDVLIWYLRGNKNSYNLIHSLDKFCISSVTYMELVQGMRNKDELRALQKTLKQWGVKTIYIDEEISSRALFYMEEYFLSHSMQLADSLIASTAITYGMKLITANDKHYKILKDIDLQIFRP</sequence>
<evidence type="ECO:0000256" key="3">
    <source>
        <dbReference type="ARBA" id="ARBA00022722"/>
    </source>
</evidence>
<comment type="similarity">
    <text evidence="7">Belongs to the PINc/VapC protein family.</text>
</comment>
<dbReference type="Gene3D" id="3.40.50.1010">
    <property type="entry name" value="5'-nuclease"/>
    <property type="match status" value="1"/>
</dbReference>
<gene>
    <name evidence="9" type="ORF">CJ673_06165</name>
</gene>
<dbReference type="PANTHER" id="PTHR33653">
    <property type="entry name" value="RIBONUCLEASE VAPC2"/>
    <property type="match status" value="1"/>
</dbReference>
<dbReference type="GO" id="GO:0016787">
    <property type="term" value="F:hydrolase activity"/>
    <property type="evidence" value="ECO:0007669"/>
    <property type="project" value="UniProtKB-KW"/>
</dbReference>
<name>A0A2S9T6K7_9BACT</name>
<comment type="cofactor">
    <cofactor evidence="1">
        <name>Mg(2+)</name>
        <dbReference type="ChEBI" id="CHEBI:18420"/>
    </cofactor>
</comment>
<feature type="domain" description="PIN" evidence="8">
    <location>
        <begin position="5"/>
        <end position="117"/>
    </location>
</feature>
<evidence type="ECO:0000256" key="1">
    <source>
        <dbReference type="ARBA" id="ARBA00001946"/>
    </source>
</evidence>
<evidence type="ECO:0000259" key="8">
    <source>
        <dbReference type="Pfam" id="PF01850"/>
    </source>
</evidence>
<keyword evidence="5" id="KW-0378">Hydrolase</keyword>
<dbReference type="EMBL" id="NXGE01000003">
    <property type="protein sequence ID" value="PRM94472.1"/>
    <property type="molecule type" value="Genomic_DNA"/>
</dbReference>
<evidence type="ECO:0000256" key="2">
    <source>
        <dbReference type="ARBA" id="ARBA00022649"/>
    </source>
</evidence>
<evidence type="ECO:0000256" key="7">
    <source>
        <dbReference type="ARBA" id="ARBA00038093"/>
    </source>
</evidence>
<organism evidence="9 10">
    <name type="scientific">Aliarcobacter cryaerophilus</name>
    <dbReference type="NCBI Taxonomy" id="28198"/>
    <lineage>
        <taxon>Bacteria</taxon>
        <taxon>Pseudomonadati</taxon>
        <taxon>Campylobacterota</taxon>
        <taxon>Epsilonproteobacteria</taxon>
        <taxon>Campylobacterales</taxon>
        <taxon>Arcobacteraceae</taxon>
        <taxon>Aliarcobacter</taxon>
    </lineage>
</organism>
<dbReference type="Pfam" id="PF01850">
    <property type="entry name" value="PIN"/>
    <property type="match status" value="1"/>
</dbReference>